<dbReference type="InterPro" id="IPR013022">
    <property type="entry name" value="Xyl_isomerase-like_TIM-brl"/>
</dbReference>
<dbReference type="AlphaFoldDB" id="A0A1H8CJQ5"/>
<dbReference type="EMBL" id="FOCI01000007">
    <property type="protein sequence ID" value="SEM95521.1"/>
    <property type="molecule type" value="Genomic_DNA"/>
</dbReference>
<dbReference type="RefSeq" id="WP_089900777.1">
    <property type="nucleotide sequence ID" value="NZ_FOCI01000007.1"/>
</dbReference>
<proteinExistence type="predicted"/>
<keyword evidence="2" id="KW-0413">Isomerase</keyword>
<dbReference type="Pfam" id="PF01261">
    <property type="entry name" value="AP_endonuc_2"/>
    <property type="match status" value="1"/>
</dbReference>
<dbReference type="SUPFAM" id="SSF51658">
    <property type="entry name" value="Xylose isomerase-like"/>
    <property type="match status" value="1"/>
</dbReference>
<dbReference type="PANTHER" id="PTHR12110">
    <property type="entry name" value="HYDROXYPYRUVATE ISOMERASE"/>
    <property type="match status" value="1"/>
</dbReference>
<gene>
    <name evidence="2" type="ORF">SAMN04488003_10714</name>
</gene>
<dbReference type="STRING" id="245187.SAMN04488003_10714"/>
<dbReference type="Proteomes" id="UP000199585">
    <property type="component" value="Unassembled WGS sequence"/>
</dbReference>
<evidence type="ECO:0000259" key="1">
    <source>
        <dbReference type="Pfam" id="PF01261"/>
    </source>
</evidence>
<dbReference type="Gene3D" id="3.20.20.150">
    <property type="entry name" value="Divalent-metal-dependent TIM barrel enzymes"/>
    <property type="match status" value="1"/>
</dbReference>
<dbReference type="InterPro" id="IPR036237">
    <property type="entry name" value="Xyl_isomerase-like_sf"/>
</dbReference>
<accession>A0A1H8CJQ5</accession>
<dbReference type="OrthoDB" id="9798407at2"/>
<evidence type="ECO:0000313" key="2">
    <source>
        <dbReference type="EMBL" id="SEM95521.1"/>
    </source>
</evidence>
<evidence type="ECO:0000313" key="3">
    <source>
        <dbReference type="Proteomes" id="UP000199585"/>
    </source>
</evidence>
<dbReference type="GO" id="GO:0016853">
    <property type="term" value="F:isomerase activity"/>
    <property type="evidence" value="ECO:0007669"/>
    <property type="project" value="UniProtKB-KW"/>
</dbReference>
<organism evidence="2 3">
    <name type="scientific">Loktanella fryxellensis</name>
    <dbReference type="NCBI Taxonomy" id="245187"/>
    <lineage>
        <taxon>Bacteria</taxon>
        <taxon>Pseudomonadati</taxon>
        <taxon>Pseudomonadota</taxon>
        <taxon>Alphaproteobacteria</taxon>
        <taxon>Rhodobacterales</taxon>
        <taxon>Roseobacteraceae</taxon>
        <taxon>Loktanella</taxon>
    </lineage>
</organism>
<dbReference type="PANTHER" id="PTHR12110:SF41">
    <property type="entry name" value="INOSOSE DEHYDRATASE"/>
    <property type="match status" value="1"/>
</dbReference>
<keyword evidence="3" id="KW-1185">Reference proteome</keyword>
<dbReference type="InterPro" id="IPR050312">
    <property type="entry name" value="IolE/XylAMocC-like"/>
</dbReference>
<name>A0A1H8CJQ5_9RHOB</name>
<sequence length="247" mass="26464">MTDFSYQLYSSRDAGPLSETLGMLAALGYAHVEGYGPVYADLDATKAALDETGLTMPSGHFSMDQVAGDATGTLTIARALGIQKVIVPFIMPDQRPTDADGWTAFGKRLAAAGQPIRDAGLQFGWHNHEFEFKALPTGELPIDLILAHDGVDFEFDVAWAAVAGHDPADVIAQYGSRIIAAHVKDRAPQGENADQDGWADAGHGTLDWPGHFAALKAAGGDLFVMEHDKPVDDHRFASRALAYMNTL</sequence>
<reference evidence="2 3" key="1">
    <citation type="submission" date="2016-10" db="EMBL/GenBank/DDBJ databases">
        <authorList>
            <person name="de Groot N.N."/>
        </authorList>
    </citation>
    <scope>NUCLEOTIDE SEQUENCE [LARGE SCALE GENOMIC DNA]</scope>
    <source>
        <strain evidence="2 3">DSM 16213</strain>
    </source>
</reference>
<feature type="domain" description="Xylose isomerase-like TIM barrel" evidence="1">
    <location>
        <begin position="24"/>
        <end position="230"/>
    </location>
</feature>
<protein>
    <submittedName>
        <fullName evidence="2">Sugar phosphate isomerase/epimerase</fullName>
    </submittedName>
</protein>